<name>A0A2C9UD43_MANES</name>
<dbReference type="AlphaFoldDB" id="A0A2C9UD43"/>
<accession>A0A2C9UD43</accession>
<gene>
    <name evidence="1" type="ORF">MANES_15G016800</name>
</gene>
<protein>
    <submittedName>
        <fullName evidence="1">Uncharacterized protein</fullName>
    </submittedName>
</protein>
<dbReference type="EMBL" id="CM004401">
    <property type="protein sequence ID" value="OAY27798.1"/>
    <property type="molecule type" value="Genomic_DNA"/>
</dbReference>
<sequence length="51" mass="5700">MDITKNANIIKTRITLRSNPPSSSDPAQHIFPMEIGKHANLICLCFEGFLD</sequence>
<proteinExistence type="predicted"/>
<organism evidence="1">
    <name type="scientific">Manihot esculenta</name>
    <name type="common">Cassava</name>
    <name type="synonym">Jatropha manihot</name>
    <dbReference type="NCBI Taxonomy" id="3983"/>
    <lineage>
        <taxon>Eukaryota</taxon>
        <taxon>Viridiplantae</taxon>
        <taxon>Streptophyta</taxon>
        <taxon>Embryophyta</taxon>
        <taxon>Tracheophyta</taxon>
        <taxon>Spermatophyta</taxon>
        <taxon>Magnoliopsida</taxon>
        <taxon>eudicotyledons</taxon>
        <taxon>Gunneridae</taxon>
        <taxon>Pentapetalae</taxon>
        <taxon>rosids</taxon>
        <taxon>fabids</taxon>
        <taxon>Malpighiales</taxon>
        <taxon>Euphorbiaceae</taxon>
        <taxon>Crotonoideae</taxon>
        <taxon>Manihoteae</taxon>
        <taxon>Manihot</taxon>
    </lineage>
</organism>
<evidence type="ECO:0000313" key="1">
    <source>
        <dbReference type="EMBL" id="OAY27798.1"/>
    </source>
</evidence>
<reference evidence="1" key="1">
    <citation type="submission" date="2016-02" db="EMBL/GenBank/DDBJ databases">
        <title>WGS assembly of Manihot esculenta.</title>
        <authorList>
            <person name="Bredeson J.V."/>
            <person name="Prochnik S.E."/>
            <person name="Lyons J.B."/>
            <person name="Schmutz J."/>
            <person name="Grimwood J."/>
            <person name="Vrebalov J."/>
            <person name="Bart R.S."/>
            <person name="Amuge T."/>
            <person name="Ferguson M.E."/>
            <person name="Green R."/>
            <person name="Putnam N."/>
            <person name="Stites J."/>
            <person name="Rounsley S."/>
            <person name="Rokhsar D.S."/>
        </authorList>
    </citation>
    <scope>NUCLEOTIDE SEQUENCE [LARGE SCALE GENOMIC DNA]</scope>
    <source>
        <tissue evidence="1">Leaf</tissue>
    </source>
</reference>